<sequence length="113" mass="12112">MSQYASRYVSNNGPGDQRPTAMEIVQDENLIGKPSDKVFFLTGISSGIGIETVRVLHATTATVYGSVCNLRKGRKAVDEVIAASPSTKAKVELVEINLISTLSIRSGKVQRSS</sequence>
<reference evidence="1 2" key="1">
    <citation type="submission" date="2023-08" db="EMBL/GenBank/DDBJ databases">
        <title>Black Yeasts Isolated from many extreme environments.</title>
        <authorList>
            <person name="Coleine C."/>
            <person name="Stajich J.E."/>
            <person name="Selbmann L."/>
        </authorList>
    </citation>
    <scope>NUCLEOTIDE SEQUENCE [LARGE SCALE GENOMIC DNA]</scope>
    <source>
        <strain evidence="1 2">CCFEE 5792</strain>
    </source>
</reference>
<proteinExistence type="predicted"/>
<dbReference type="EMBL" id="JAVRRD010000001">
    <property type="protein sequence ID" value="KAK5064404.1"/>
    <property type="molecule type" value="Genomic_DNA"/>
</dbReference>
<dbReference type="RefSeq" id="XP_064711728.1">
    <property type="nucleotide sequence ID" value="XM_064843868.1"/>
</dbReference>
<gene>
    <name evidence="1" type="ORF">LTR84_000237</name>
</gene>
<organism evidence="1 2">
    <name type="scientific">Exophiala bonariae</name>
    <dbReference type="NCBI Taxonomy" id="1690606"/>
    <lineage>
        <taxon>Eukaryota</taxon>
        <taxon>Fungi</taxon>
        <taxon>Dikarya</taxon>
        <taxon>Ascomycota</taxon>
        <taxon>Pezizomycotina</taxon>
        <taxon>Eurotiomycetes</taxon>
        <taxon>Chaetothyriomycetidae</taxon>
        <taxon>Chaetothyriales</taxon>
        <taxon>Herpotrichiellaceae</taxon>
        <taxon>Exophiala</taxon>
    </lineage>
</organism>
<evidence type="ECO:0000313" key="1">
    <source>
        <dbReference type="EMBL" id="KAK5064404.1"/>
    </source>
</evidence>
<dbReference type="Gene3D" id="3.40.50.720">
    <property type="entry name" value="NAD(P)-binding Rossmann-like Domain"/>
    <property type="match status" value="1"/>
</dbReference>
<keyword evidence="2" id="KW-1185">Reference proteome</keyword>
<dbReference type="SUPFAM" id="SSF51735">
    <property type="entry name" value="NAD(P)-binding Rossmann-fold domains"/>
    <property type="match status" value="1"/>
</dbReference>
<protein>
    <submittedName>
        <fullName evidence="1">Uncharacterized protein</fullName>
    </submittedName>
</protein>
<dbReference type="AlphaFoldDB" id="A0AAV9NQ08"/>
<accession>A0AAV9NQ08</accession>
<comment type="caution">
    <text evidence="1">The sequence shown here is derived from an EMBL/GenBank/DDBJ whole genome shotgun (WGS) entry which is preliminary data.</text>
</comment>
<dbReference type="Proteomes" id="UP001358417">
    <property type="component" value="Unassembled WGS sequence"/>
</dbReference>
<evidence type="ECO:0000313" key="2">
    <source>
        <dbReference type="Proteomes" id="UP001358417"/>
    </source>
</evidence>
<dbReference type="InterPro" id="IPR036291">
    <property type="entry name" value="NAD(P)-bd_dom_sf"/>
</dbReference>
<name>A0AAV9NQ08_9EURO</name>
<dbReference type="GeneID" id="89968459"/>